<name>A0ABT8QSF9_9FIRM</name>
<comment type="caution">
    <text evidence="5">The sequence shown here is derived from an EMBL/GenBank/DDBJ whole genome shotgun (WGS) entry which is preliminary data.</text>
</comment>
<evidence type="ECO:0000313" key="5">
    <source>
        <dbReference type="EMBL" id="MDO0824271.1"/>
    </source>
</evidence>
<feature type="domain" description="HTH hxlR-type" evidence="4">
    <location>
        <begin position="9"/>
        <end position="106"/>
    </location>
</feature>
<evidence type="ECO:0000256" key="1">
    <source>
        <dbReference type="ARBA" id="ARBA00023015"/>
    </source>
</evidence>
<keyword evidence="6" id="KW-1185">Reference proteome</keyword>
<dbReference type="SUPFAM" id="SSF46785">
    <property type="entry name" value="Winged helix' DNA-binding domain"/>
    <property type="match status" value="1"/>
</dbReference>
<keyword evidence="2" id="KW-0238">DNA-binding</keyword>
<reference evidence="5" key="1">
    <citation type="submission" date="2022-05" db="EMBL/GenBank/DDBJ databases">
        <title>Expanded diversity of anoxic marine methylotrophy in a Black Sea sulfate reducing microorganism.</title>
        <authorList>
            <person name="Fischer P.Q."/>
            <person name="Stams A.J.M."/>
            <person name="Villanueva L."/>
            <person name="Sousa D.Z."/>
        </authorList>
    </citation>
    <scope>NUCLEOTIDE SEQUENCE</scope>
    <source>
        <strain evidence="5">P130</strain>
    </source>
</reference>
<dbReference type="Pfam" id="PF01638">
    <property type="entry name" value="HxlR"/>
    <property type="match status" value="1"/>
</dbReference>
<dbReference type="PANTHER" id="PTHR33204">
    <property type="entry name" value="TRANSCRIPTIONAL REGULATOR, MARR FAMILY"/>
    <property type="match status" value="1"/>
</dbReference>
<sequence length="219" mass="25171">MTRKYNHYCPVAFSLEVIGGKWSFTIIRDLLTRPQRFSDLLQYSSNVTPKGLTLALRQLEETGIVEREEQPGHREVWYRLTRAGQDLRPVVEAMKEWGLKHAMRPPLPGEVVRPDLAMDVITDSLNKRGRKLPQPTTWLMCFTHGGAHVLSFDGDRWSTSKGEQADPDVRVTVSPEAWATFLAVKRSERDQYVQSLQLDGSPERVEEFLRAFVVRDTLY</sequence>
<organism evidence="5 6">
    <name type="scientific">Desulfosporosinus nitroreducens</name>
    <dbReference type="NCBI Taxonomy" id="2018668"/>
    <lineage>
        <taxon>Bacteria</taxon>
        <taxon>Bacillati</taxon>
        <taxon>Bacillota</taxon>
        <taxon>Clostridia</taxon>
        <taxon>Eubacteriales</taxon>
        <taxon>Desulfitobacteriaceae</taxon>
        <taxon>Desulfosporosinus</taxon>
    </lineage>
</organism>
<evidence type="ECO:0000313" key="6">
    <source>
        <dbReference type="Proteomes" id="UP001176021"/>
    </source>
</evidence>
<keyword evidence="3" id="KW-0804">Transcription</keyword>
<proteinExistence type="predicted"/>
<evidence type="ECO:0000256" key="3">
    <source>
        <dbReference type="ARBA" id="ARBA00023163"/>
    </source>
</evidence>
<dbReference type="PANTHER" id="PTHR33204:SF18">
    <property type="entry name" value="TRANSCRIPTIONAL REGULATORY PROTEIN"/>
    <property type="match status" value="1"/>
</dbReference>
<dbReference type="Proteomes" id="UP001176021">
    <property type="component" value="Unassembled WGS sequence"/>
</dbReference>
<evidence type="ECO:0000256" key="2">
    <source>
        <dbReference type="ARBA" id="ARBA00023125"/>
    </source>
</evidence>
<dbReference type="Gene3D" id="1.10.10.10">
    <property type="entry name" value="Winged helix-like DNA-binding domain superfamily/Winged helix DNA-binding domain"/>
    <property type="match status" value="1"/>
</dbReference>
<dbReference type="PROSITE" id="PS51118">
    <property type="entry name" value="HTH_HXLR"/>
    <property type="match status" value="1"/>
</dbReference>
<dbReference type="InterPro" id="IPR002577">
    <property type="entry name" value="HTH_HxlR"/>
</dbReference>
<accession>A0ABT8QSF9</accession>
<protein>
    <submittedName>
        <fullName evidence="5">Helix-turn-helix transcriptional regulator</fullName>
    </submittedName>
</protein>
<dbReference type="InterPro" id="IPR036390">
    <property type="entry name" value="WH_DNA-bd_sf"/>
</dbReference>
<gene>
    <name evidence="5" type="ORF">M8H41_15610</name>
</gene>
<dbReference type="RefSeq" id="WP_252471865.1">
    <property type="nucleotide sequence ID" value="NZ_JAMHFY010000024.1"/>
</dbReference>
<dbReference type="InterPro" id="IPR036388">
    <property type="entry name" value="WH-like_DNA-bd_sf"/>
</dbReference>
<dbReference type="EMBL" id="JAMJEV010000013">
    <property type="protein sequence ID" value="MDO0824271.1"/>
    <property type="molecule type" value="Genomic_DNA"/>
</dbReference>
<keyword evidence="1" id="KW-0805">Transcription regulation</keyword>
<evidence type="ECO:0000259" key="4">
    <source>
        <dbReference type="PROSITE" id="PS51118"/>
    </source>
</evidence>